<evidence type="ECO:0000259" key="8">
    <source>
        <dbReference type="PROSITE" id="PS50157"/>
    </source>
</evidence>
<accession>A0A1J1I7T6</accession>
<reference evidence="10 11" key="1">
    <citation type="submission" date="2015-04" db="EMBL/GenBank/DDBJ databases">
        <authorList>
            <person name="Syromyatnikov M.Y."/>
            <person name="Popov V.N."/>
        </authorList>
    </citation>
    <scope>NUCLEOTIDE SEQUENCE [LARGE SCALE GENOMIC DNA]</scope>
</reference>
<keyword evidence="3 5" id="KW-0863">Zinc-finger</keyword>
<feature type="binding site" evidence="6">
    <location>
        <position position="56"/>
    </location>
    <ligand>
        <name>Zn(2+)</name>
        <dbReference type="ChEBI" id="CHEBI:29105"/>
    </ligand>
</feature>
<dbReference type="Proteomes" id="UP000183832">
    <property type="component" value="Unassembled WGS sequence"/>
</dbReference>
<feature type="compositionally biased region" description="Basic and acidic residues" evidence="7">
    <location>
        <begin position="256"/>
        <end position="269"/>
    </location>
</feature>
<dbReference type="AlphaFoldDB" id="A0A1J1I7T6"/>
<feature type="binding site" evidence="6">
    <location>
        <position position="142"/>
    </location>
    <ligand>
        <name>Zn(2+)</name>
        <dbReference type="ChEBI" id="CHEBI:29105"/>
    </ligand>
</feature>
<dbReference type="InterPro" id="IPR002999">
    <property type="entry name" value="Tudor"/>
</dbReference>
<dbReference type="STRING" id="568069.A0A1J1I7T6"/>
<dbReference type="PROSITE" id="PS51915">
    <property type="entry name" value="ZAD"/>
    <property type="match status" value="2"/>
</dbReference>
<dbReference type="SMART" id="SM00355">
    <property type="entry name" value="ZnF_C2H2"/>
    <property type="match status" value="7"/>
</dbReference>
<dbReference type="PROSITE" id="PS50157">
    <property type="entry name" value="ZINC_FINGER_C2H2_2"/>
    <property type="match status" value="4"/>
</dbReference>
<evidence type="ECO:0000256" key="7">
    <source>
        <dbReference type="SAM" id="MobiDB-lite"/>
    </source>
</evidence>
<dbReference type="PANTHER" id="PTHR24379:SF121">
    <property type="entry name" value="C2H2-TYPE DOMAIN-CONTAINING PROTEIN"/>
    <property type="match status" value="1"/>
</dbReference>
<keyword evidence="11" id="KW-1185">Reference proteome</keyword>
<keyword evidence="2" id="KW-0677">Repeat</keyword>
<dbReference type="SUPFAM" id="SSF57716">
    <property type="entry name" value="Glucocorticoid receptor-like (DNA-binding domain)"/>
    <property type="match status" value="2"/>
</dbReference>
<dbReference type="Gene3D" id="2.30.30.140">
    <property type="match status" value="1"/>
</dbReference>
<evidence type="ECO:0000256" key="2">
    <source>
        <dbReference type="ARBA" id="ARBA00022737"/>
    </source>
</evidence>
<dbReference type="Gene3D" id="3.40.1800.20">
    <property type="match status" value="1"/>
</dbReference>
<sequence length="795" mass="93912">MAPINILRKNLYCRLCLEDFYENEMQIPINNQINNQFFDITQIPLTASENYSKAICESCFNSLEDCATLGQKLIDKQKTLEKIYESLKEYKQKFKRDEIFSSTRLDFEEGEIDQELSFSDEDLDELNTDEKNSRKNSLCRLCLRIFCDDDKQIPINNQINNQFVKMTQIALTASKKYSKFVCENCFKVLKGFATFRSKLIDKQKKLEKKYNTEKGYEKKLIRDEIFTSTKIDFEEQEGNKERNFSDKNESTASKIKVSDDKNNNTKPDFVEREGNQELNFSDKDESIVIKKREKFHCDHCNYSDCHKNELLNHIRTHFIIKAFTCHICSADFTTQKDLVEHAIYISDNPFFCDIDGCFTAFKTEIILWEHVKKIHEHFQFHQPPQPQTTCHVCGKIYKQKKNLKQHLLYHQPPKHCCEICNRKMYTRGELTVHIRNVHDGRKDFQCHICDKKFTKSHTLKQHMIRIHLKQKLTCKVNDCNESFEKKYLFRRHILKAHPDLGITDVDDIIDRIKTNSGGVKKLNGHVLVYISEVSSPTRLWIQEAKIDEVEKLSKEMGVFYNKYHEADFSLSSYQIKIGMRVAVNVFSEWNRAEVISEVNPNTKDVRLFFIDYGTTGFVPYNCCKILFENFSALPRKSYRGAVYGIRPKGNKRLWNLSITDEFVKYIRNKIHHIEIVNYHEQEDFYEFLLYDDSNNIVNYKFDSMEVENAISNFNATPSLCLSYPPFTFLEKLVVYPTLSERFQLLKRGVDFNKFEEEIIKTHTNVDAFKTELDQELMKNEYKNFKDAFFDILQIQ</sequence>
<feature type="domain" description="C2H2-type" evidence="8">
    <location>
        <begin position="415"/>
        <end position="443"/>
    </location>
</feature>
<dbReference type="InterPro" id="IPR012934">
    <property type="entry name" value="Znf_AD"/>
</dbReference>
<keyword evidence="4 6" id="KW-0862">Zinc</keyword>
<dbReference type="GO" id="GO:0005737">
    <property type="term" value="C:cytoplasm"/>
    <property type="evidence" value="ECO:0007669"/>
    <property type="project" value="UniProtKB-ARBA"/>
</dbReference>
<feature type="domain" description="ZAD" evidence="9">
    <location>
        <begin position="11"/>
        <end position="83"/>
    </location>
</feature>
<feature type="domain" description="ZAD" evidence="9">
    <location>
        <begin position="137"/>
        <end position="209"/>
    </location>
</feature>
<name>A0A1J1I7T6_9DIPT</name>
<proteinExistence type="predicted"/>
<dbReference type="PANTHER" id="PTHR24379">
    <property type="entry name" value="KRAB AND ZINC FINGER DOMAIN-CONTAINING"/>
    <property type="match status" value="1"/>
</dbReference>
<dbReference type="Gene3D" id="3.30.160.60">
    <property type="entry name" value="Classic Zinc Finger"/>
    <property type="match status" value="3"/>
</dbReference>
<organism evidence="10 11">
    <name type="scientific">Clunio marinus</name>
    <dbReference type="NCBI Taxonomy" id="568069"/>
    <lineage>
        <taxon>Eukaryota</taxon>
        <taxon>Metazoa</taxon>
        <taxon>Ecdysozoa</taxon>
        <taxon>Arthropoda</taxon>
        <taxon>Hexapoda</taxon>
        <taxon>Insecta</taxon>
        <taxon>Pterygota</taxon>
        <taxon>Neoptera</taxon>
        <taxon>Endopterygota</taxon>
        <taxon>Diptera</taxon>
        <taxon>Nematocera</taxon>
        <taxon>Chironomoidea</taxon>
        <taxon>Chironomidae</taxon>
        <taxon>Clunio</taxon>
    </lineage>
</organism>
<evidence type="ECO:0000256" key="1">
    <source>
        <dbReference type="ARBA" id="ARBA00022723"/>
    </source>
</evidence>
<dbReference type="SUPFAM" id="SSF57667">
    <property type="entry name" value="beta-beta-alpha zinc fingers"/>
    <property type="match status" value="3"/>
</dbReference>
<feature type="binding site" evidence="6">
    <location>
        <position position="185"/>
    </location>
    <ligand>
        <name>Zn(2+)</name>
        <dbReference type="ChEBI" id="CHEBI:29105"/>
    </ligand>
</feature>
<evidence type="ECO:0000256" key="5">
    <source>
        <dbReference type="PROSITE-ProRule" id="PRU00042"/>
    </source>
</evidence>
<dbReference type="InterPro" id="IPR036236">
    <property type="entry name" value="Znf_C2H2_sf"/>
</dbReference>
<feature type="domain" description="C2H2-type" evidence="8">
    <location>
        <begin position="295"/>
        <end position="322"/>
    </location>
</feature>
<feature type="binding site" evidence="6">
    <location>
        <position position="13"/>
    </location>
    <ligand>
        <name>Zn(2+)</name>
        <dbReference type="ChEBI" id="CHEBI:29105"/>
    </ligand>
</feature>
<dbReference type="Pfam" id="PF00096">
    <property type="entry name" value="zf-C2H2"/>
    <property type="match status" value="3"/>
</dbReference>
<dbReference type="SUPFAM" id="SSF63748">
    <property type="entry name" value="Tudor/PWWP/MBT"/>
    <property type="match status" value="1"/>
</dbReference>
<dbReference type="InterPro" id="IPR035437">
    <property type="entry name" value="SNase_OB-fold_sf"/>
</dbReference>
<feature type="binding site" evidence="6">
    <location>
        <position position="139"/>
    </location>
    <ligand>
        <name>Zn(2+)</name>
        <dbReference type="ChEBI" id="CHEBI:29105"/>
    </ligand>
</feature>
<feature type="binding site" evidence="6">
    <location>
        <position position="59"/>
    </location>
    <ligand>
        <name>Zn(2+)</name>
        <dbReference type="ChEBI" id="CHEBI:29105"/>
    </ligand>
</feature>
<dbReference type="EMBL" id="CVRI01000040">
    <property type="protein sequence ID" value="CRK95022.1"/>
    <property type="molecule type" value="Genomic_DNA"/>
</dbReference>
<evidence type="ECO:0000256" key="3">
    <source>
        <dbReference type="ARBA" id="ARBA00022771"/>
    </source>
</evidence>
<dbReference type="Gene3D" id="2.40.50.90">
    <property type="match status" value="1"/>
</dbReference>
<dbReference type="GO" id="GO:0008270">
    <property type="term" value="F:zinc ion binding"/>
    <property type="evidence" value="ECO:0007669"/>
    <property type="project" value="UniProtKB-UniRule"/>
</dbReference>
<dbReference type="SMART" id="SM00868">
    <property type="entry name" value="zf-AD"/>
    <property type="match status" value="2"/>
</dbReference>
<feature type="binding site" evidence="6">
    <location>
        <position position="16"/>
    </location>
    <ligand>
        <name>Zn(2+)</name>
        <dbReference type="ChEBI" id="CHEBI:29105"/>
    </ligand>
</feature>
<feature type="region of interest" description="Disordered" evidence="7">
    <location>
        <begin position="237"/>
        <end position="269"/>
    </location>
</feature>
<feature type="domain" description="C2H2-type" evidence="8">
    <location>
        <begin position="444"/>
        <end position="472"/>
    </location>
</feature>
<feature type="domain" description="C2H2-type" evidence="8">
    <location>
        <begin position="388"/>
        <end position="415"/>
    </location>
</feature>
<dbReference type="OrthoDB" id="6077919at2759"/>
<protein>
    <submittedName>
        <fullName evidence="10">CLUMA_CG008508, isoform A</fullName>
    </submittedName>
</protein>
<dbReference type="GO" id="GO:0005634">
    <property type="term" value="C:nucleus"/>
    <property type="evidence" value="ECO:0007669"/>
    <property type="project" value="InterPro"/>
</dbReference>
<dbReference type="PROSITE" id="PS00028">
    <property type="entry name" value="ZINC_FINGER_C2H2_1"/>
    <property type="match status" value="4"/>
</dbReference>
<feature type="compositionally biased region" description="Basic and acidic residues" evidence="7">
    <location>
        <begin position="237"/>
        <end position="249"/>
    </location>
</feature>
<evidence type="ECO:0000259" key="9">
    <source>
        <dbReference type="PROSITE" id="PS51915"/>
    </source>
</evidence>
<feature type="binding site" evidence="6">
    <location>
        <position position="182"/>
    </location>
    <ligand>
        <name>Zn(2+)</name>
        <dbReference type="ChEBI" id="CHEBI:29105"/>
    </ligand>
</feature>
<evidence type="ECO:0000313" key="10">
    <source>
        <dbReference type="EMBL" id="CRK95022.1"/>
    </source>
</evidence>
<evidence type="ECO:0000256" key="4">
    <source>
        <dbReference type="ARBA" id="ARBA00022833"/>
    </source>
</evidence>
<evidence type="ECO:0000256" key="6">
    <source>
        <dbReference type="PROSITE-ProRule" id="PRU01263"/>
    </source>
</evidence>
<gene>
    <name evidence="10" type="ORF">CLUMA_CG008508</name>
</gene>
<dbReference type="InterPro" id="IPR013087">
    <property type="entry name" value="Znf_C2H2_type"/>
</dbReference>
<keyword evidence="1 6" id="KW-0479">Metal-binding</keyword>
<dbReference type="Pfam" id="PF07776">
    <property type="entry name" value="zf-AD"/>
    <property type="match status" value="2"/>
</dbReference>
<evidence type="ECO:0000313" key="11">
    <source>
        <dbReference type="Proteomes" id="UP000183832"/>
    </source>
</evidence>
<dbReference type="Pfam" id="PF00567">
    <property type="entry name" value="TUDOR"/>
    <property type="match status" value="1"/>
</dbReference>